<proteinExistence type="predicted"/>
<feature type="domain" description="Hemerythrin-like" evidence="1">
    <location>
        <begin position="4"/>
        <end position="137"/>
    </location>
</feature>
<evidence type="ECO:0000313" key="3">
    <source>
        <dbReference type="Proteomes" id="UP000070186"/>
    </source>
</evidence>
<protein>
    <submittedName>
        <fullName evidence="2">Hemerythrin</fullName>
    </submittedName>
</protein>
<dbReference type="PANTHER" id="PTHR39966:SF1">
    <property type="entry name" value="HEMERYTHRIN-LIKE DOMAIN-CONTAINING PROTEIN"/>
    <property type="match status" value="1"/>
</dbReference>
<dbReference type="AlphaFoldDB" id="A0A133XMH0"/>
<dbReference type="Pfam" id="PF01814">
    <property type="entry name" value="Hemerythrin"/>
    <property type="match status" value="1"/>
</dbReference>
<dbReference type="Gene3D" id="1.20.120.520">
    <property type="entry name" value="nmb1532 protein domain like"/>
    <property type="match status" value="1"/>
</dbReference>
<name>A0A133XMH0_9RHOO</name>
<dbReference type="PANTHER" id="PTHR39966">
    <property type="entry name" value="BLL2471 PROTEIN-RELATED"/>
    <property type="match status" value="1"/>
</dbReference>
<dbReference type="GO" id="GO:0005886">
    <property type="term" value="C:plasma membrane"/>
    <property type="evidence" value="ECO:0007669"/>
    <property type="project" value="TreeGrafter"/>
</dbReference>
<organism evidence="2 3">
    <name type="scientific">Dechloromonas denitrificans</name>
    <dbReference type="NCBI Taxonomy" id="281362"/>
    <lineage>
        <taxon>Bacteria</taxon>
        <taxon>Pseudomonadati</taxon>
        <taxon>Pseudomonadota</taxon>
        <taxon>Betaproteobacteria</taxon>
        <taxon>Rhodocyclales</taxon>
        <taxon>Azonexaceae</taxon>
        <taxon>Dechloromonas</taxon>
    </lineage>
</organism>
<comment type="caution">
    <text evidence="2">The sequence shown here is derived from an EMBL/GenBank/DDBJ whole genome shotgun (WGS) entry which is preliminary data.</text>
</comment>
<sequence>MQALHIIGEEHQSLAGILHAIRFMLKEVAAGKLEPDLKLFQAMVHYLDAYAEKRHHPKEDLLFRHLPLRTAEGAEALAELAAQHAAAPQRMAALEQALAGFVADPGRFDDFVRAFERYAEFYREHMMLEEEIVLPLLRRYLTEADWLAVNRDFLAEMAANSGQDGATENFSALFSRLVDCAPAPIGFGPRPFCN</sequence>
<dbReference type="EMBL" id="LODL01000007">
    <property type="protein sequence ID" value="KXB32135.1"/>
    <property type="molecule type" value="Genomic_DNA"/>
</dbReference>
<accession>A0A133XMH0</accession>
<reference evidence="2 3" key="1">
    <citation type="submission" date="2015-12" db="EMBL/GenBank/DDBJ databases">
        <title>Nitrous oxide reduction kinetics distinguish bacteria harboring typical versus atypical NosZ.</title>
        <authorList>
            <person name="Yoon S."/>
            <person name="Nissen S."/>
            <person name="Park D."/>
            <person name="Sanford R.A."/>
            <person name="Loeffler F.E."/>
        </authorList>
    </citation>
    <scope>NUCLEOTIDE SEQUENCE [LARGE SCALE GENOMIC DNA]</scope>
    <source>
        <strain evidence="2 3">ATCC BAA-841</strain>
    </source>
</reference>
<dbReference type="RefSeq" id="WP_066880638.1">
    <property type="nucleotide sequence ID" value="NZ_LODL01000007.1"/>
</dbReference>
<evidence type="ECO:0000313" key="2">
    <source>
        <dbReference type="EMBL" id="KXB32135.1"/>
    </source>
</evidence>
<dbReference type="Proteomes" id="UP000070186">
    <property type="component" value="Unassembled WGS sequence"/>
</dbReference>
<evidence type="ECO:0000259" key="1">
    <source>
        <dbReference type="Pfam" id="PF01814"/>
    </source>
</evidence>
<gene>
    <name evidence="2" type="ORF">AT959_03495</name>
</gene>
<dbReference type="STRING" id="281362.AT959_03495"/>
<keyword evidence="3" id="KW-1185">Reference proteome</keyword>
<dbReference type="InterPro" id="IPR012312">
    <property type="entry name" value="Hemerythrin-like"/>
</dbReference>